<accession>A0A1I8N9H1</accession>
<feature type="compositionally biased region" description="Basic residues" evidence="6">
    <location>
        <begin position="555"/>
        <end position="579"/>
    </location>
</feature>
<dbReference type="GO" id="GO:0005576">
    <property type="term" value="C:extracellular region"/>
    <property type="evidence" value="ECO:0007669"/>
    <property type="project" value="InterPro"/>
</dbReference>
<dbReference type="InterPro" id="IPR036508">
    <property type="entry name" value="Chitin-bd_dom_sf"/>
</dbReference>
<feature type="signal peptide" evidence="7">
    <location>
        <begin position="1"/>
        <end position="16"/>
    </location>
</feature>
<feature type="compositionally biased region" description="Gly residues" evidence="6">
    <location>
        <begin position="394"/>
        <end position="440"/>
    </location>
</feature>
<feature type="region of interest" description="Disordered" evidence="6">
    <location>
        <begin position="390"/>
        <end position="494"/>
    </location>
</feature>
<feature type="region of interest" description="Disordered" evidence="6">
    <location>
        <begin position="532"/>
        <end position="627"/>
    </location>
</feature>
<feature type="domain" description="Chitin-binding type-2" evidence="8">
    <location>
        <begin position="106"/>
        <end position="163"/>
    </location>
</feature>
<dbReference type="GO" id="GO:0008061">
    <property type="term" value="F:chitin binding"/>
    <property type="evidence" value="ECO:0007669"/>
    <property type="project" value="UniProtKB-KW"/>
</dbReference>
<dbReference type="PANTHER" id="PTHR23301">
    <property type="entry name" value="CHITIN BINDING PERITROPHIN-A"/>
    <property type="match status" value="1"/>
</dbReference>
<evidence type="ECO:0000256" key="4">
    <source>
        <dbReference type="ARBA" id="ARBA00023157"/>
    </source>
</evidence>
<evidence type="ECO:0000256" key="3">
    <source>
        <dbReference type="ARBA" id="ARBA00022737"/>
    </source>
</evidence>
<dbReference type="SUPFAM" id="SSF57625">
    <property type="entry name" value="Invertebrate chitin-binding proteins"/>
    <property type="match status" value="6"/>
</dbReference>
<evidence type="ECO:0000256" key="1">
    <source>
        <dbReference type="ARBA" id="ARBA00022669"/>
    </source>
</evidence>
<dbReference type="Gene3D" id="2.170.140.10">
    <property type="entry name" value="Chitin binding domain"/>
    <property type="match status" value="6"/>
</dbReference>
<name>A0A1I8N9H1_MUSDO</name>
<feature type="compositionally biased region" description="Gly residues" evidence="6">
    <location>
        <begin position="589"/>
        <end position="601"/>
    </location>
</feature>
<keyword evidence="5" id="KW-0325">Glycoprotein</keyword>
<evidence type="ECO:0000256" key="5">
    <source>
        <dbReference type="ARBA" id="ARBA00023180"/>
    </source>
</evidence>
<dbReference type="SMART" id="SM00494">
    <property type="entry name" value="ChtBD2"/>
    <property type="match status" value="6"/>
</dbReference>
<keyword evidence="3" id="KW-0677">Repeat</keyword>
<keyword evidence="4" id="KW-1015">Disulfide bond</keyword>
<keyword evidence="2 7" id="KW-0732">Signal</keyword>
<dbReference type="AlphaFoldDB" id="A0A1I8N9H1"/>
<feature type="chain" id="PRO_5043512098" description="Chitin-binding type-2 domain-containing protein" evidence="7">
    <location>
        <begin position="17"/>
        <end position="848"/>
    </location>
</feature>
<feature type="domain" description="Chitin-binding type-2" evidence="8">
    <location>
        <begin position="631"/>
        <end position="691"/>
    </location>
</feature>
<dbReference type="InterPro" id="IPR051940">
    <property type="entry name" value="Chitin_bind-dev_reg"/>
</dbReference>
<dbReference type="VEuPathDB" id="VectorBase:MDOMA2_017692"/>
<feature type="domain" description="Chitin-binding type-2" evidence="8">
    <location>
        <begin position="221"/>
        <end position="278"/>
    </location>
</feature>
<evidence type="ECO:0000313" key="9">
    <source>
        <dbReference type="EnsemblMetazoa" id="MDOA012959-PA"/>
    </source>
</evidence>
<dbReference type="InterPro" id="IPR002557">
    <property type="entry name" value="Chitin-bd_dom"/>
</dbReference>
<feature type="compositionally biased region" description="Polar residues" evidence="6">
    <location>
        <begin position="532"/>
        <end position="552"/>
    </location>
</feature>
<evidence type="ECO:0000259" key="8">
    <source>
        <dbReference type="PROSITE" id="PS50940"/>
    </source>
</evidence>
<dbReference type="PROSITE" id="PS50940">
    <property type="entry name" value="CHIT_BIND_II"/>
    <property type="match status" value="5"/>
</dbReference>
<evidence type="ECO:0000256" key="6">
    <source>
        <dbReference type="SAM" id="MobiDB-lite"/>
    </source>
</evidence>
<reference evidence="9" key="1">
    <citation type="submission" date="2020-05" db="UniProtKB">
        <authorList>
            <consortium name="EnsemblMetazoa"/>
        </authorList>
    </citation>
    <scope>IDENTIFICATION</scope>
    <source>
        <strain evidence="9">Aabys</strain>
    </source>
</reference>
<proteinExistence type="predicted"/>
<feature type="domain" description="Chitin-binding type-2" evidence="8">
    <location>
        <begin position="786"/>
        <end position="832"/>
    </location>
</feature>
<dbReference type="VEuPathDB" id="VectorBase:MDOA012959"/>
<sequence>MTAMLLIICLIAATYGLQASAAEANDEASKTPVTISLCSGKDGVMVAMPGSCSGFFFCVDGNAIASSCGSFYHFNADLAICDHPLNARCQENDPTILEASTDIEANDICAKASPGFSFGKKQSCSLYYVCYQKYAVRRVCQPQKHFNLIERKCMDIDKAQCSYTIPLPMNATAAKVTKKPNQLMALPTGSVPMSTAPAKGPTNVAGHRQPPLNIKRTRDLSVLCSVFKSNRTLPHPYDCSRFIYCLQGKAHTMACPKGLHFSSKSLRCEWPYNANCQANGAIRLAGTTSAMRAGSSGGSSPGGVTASISATVTAAIAATIAATISATVTAAIAIAIAATITTAVTTAVSIHFAIDVITCFQFLIEGGSRSTGHGIFTSIYTYNRPLSLAEHAGPGDGPGVGEGEGDGPGVGEGVGDGPGVGEGVGDGPGVGEGDGVGPGEGEGEGDGPGSPLSLSEHSGPGDGEGEGDGPGVGEGVGDGPGVGDGDGVGPGEGEVLIAGTVFGQEDDIVEVTDPGYVDEVTTVAPVVDDGISTESPVAETTTGPANEVSTTMRPCRGRRPHRGRHPHHYGHPGHGRRPGRFGPPRRGGPPRGGRGRGGPGRGRSFMGGRRGGRGGRGGPSEIAPLNRPFVHPQCPRVDDPYKTTLLPYPYDCSKYYSCLNGLAYLRQCPGNFLWNPLNQLCDYAENVQCSQQSTELPPQPSGDIVSYRPYPNDCNRYYRCEAKLCPPSYYWNSYKQQCDLPEMAQCPYTPVMPPTITPQPPTIPTAGTVPPVVVDPTAGEECQECNAWCLGQGHIYLPYPQDCRKFIQCNGLAYIHNCPDQLLWNDVLKTCDRFCIGKNSPIIPALAE</sequence>
<evidence type="ECO:0000256" key="7">
    <source>
        <dbReference type="SAM" id="SignalP"/>
    </source>
</evidence>
<dbReference type="VEuPathDB" id="VectorBase:MDOMA2_019440"/>
<evidence type="ECO:0000256" key="2">
    <source>
        <dbReference type="ARBA" id="ARBA00022729"/>
    </source>
</evidence>
<dbReference type="STRING" id="7370.A0A1I8N9H1"/>
<dbReference type="PANTHER" id="PTHR23301:SF0">
    <property type="entry name" value="CHITIN-BINDING TYPE-2 DOMAIN-CONTAINING PROTEIN-RELATED"/>
    <property type="match status" value="1"/>
</dbReference>
<feature type="compositionally biased region" description="Gly residues" evidence="6">
    <location>
        <begin position="468"/>
        <end position="492"/>
    </location>
</feature>
<dbReference type="EnsemblMetazoa" id="MDOA012959-RA">
    <property type="protein sequence ID" value="MDOA012959-PA"/>
    <property type="gene ID" value="MDOA012959"/>
</dbReference>
<feature type="domain" description="Chitin-binding type-2" evidence="8">
    <location>
        <begin position="35"/>
        <end position="91"/>
    </location>
</feature>
<protein>
    <recommendedName>
        <fullName evidence="8">Chitin-binding type-2 domain-containing protein</fullName>
    </recommendedName>
</protein>
<keyword evidence="1" id="KW-0147">Chitin-binding</keyword>
<dbReference type="eggNOG" id="ENOG502T8YZ">
    <property type="taxonomic scope" value="Eukaryota"/>
</dbReference>
<dbReference type="VEuPathDB" id="VectorBase:MDOMA2_007286"/>
<organism evidence="9">
    <name type="scientific">Musca domestica</name>
    <name type="common">House fly</name>
    <dbReference type="NCBI Taxonomy" id="7370"/>
    <lineage>
        <taxon>Eukaryota</taxon>
        <taxon>Metazoa</taxon>
        <taxon>Ecdysozoa</taxon>
        <taxon>Arthropoda</taxon>
        <taxon>Hexapoda</taxon>
        <taxon>Insecta</taxon>
        <taxon>Pterygota</taxon>
        <taxon>Neoptera</taxon>
        <taxon>Endopterygota</taxon>
        <taxon>Diptera</taxon>
        <taxon>Brachycera</taxon>
        <taxon>Muscomorpha</taxon>
        <taxon>Muscoidea</taxon>
        <taxon>Muscidae</taxon>
        <taxon>Musca</taxon>
    </lineage>
</organism>
<dbReference type="Pfam" id="PF01607">
    <property type="entry name" value="CBM_14"/>
    <property type="match status" value="6"/>
</dbReference>